<feature type="compositionally biased region" description="Polar residues" evidence="11">
    <location>
        <begin position="887"/>
        <end position="917"/>
    </location>
</feature>
<dbReference type="GO" id="GO:0003918">
    <property type="term" value="F:DNA topoisomerase type II (double strand cut, ATP-hydrolyzing) activity"/>
    <property type="evidence" value="ECO:0007669"/>
    <property type="project" value="UniProtKB-UniRule"/>
</dbReference>
<accession>A0A8H7BAA5</accession>
<dbReference type="PANTHER" id="PTHR10848:SF0">
    <property type="entry name" value="MEIOTIC RECOMBINATION PROTEIN SPO11"/>
    <property type="match status" value="1"/>
</dbReference>
<feature type="active site" description="O-(5'-phospho-DNA)-tyrosine intermediate" evidence="10">
    <location>
        <position position="196"/>
    </location>
</feature>
<dbReference type="Pfam" id="PF21180">
    <property type="entry name" value="TOP6A-Spo11_Toprim"/>
    <property type="match status" value="1"/>
</dbReference>
<keyword evidence="5" id="KW-0479">Metal-binding</keyword>
<dbReference type="GO" id="GO:0003677">
    <property type="term" value="F:DNA binding"/>
    <property type="evidence" value="ECO:0007669"/>
    <property type="project" value="UniProtKB-UniRule"/>
</dbReference>
<dbReference type="InterPro" id="IPR036388">
    <property type="entry name" value="WH-like_DNA-bd_sf"/>
</dbReference>
<dbReference type="GO" id="GO:0000706">
    <property type="term" value="P:meiotic DNA double-strand break processing"/>
    <property type="evidence" value="ECO:0007669"/>
    <property type="project" value="TreeGrafter"/>
</dbReference>
<dbReference type="AlphaFoldDB" id="A0A8H7BAA5"/>
<dbReference type="EMBL" id="JAAABM010000002">
    <property type="protein sequence ID" value="KAF7680534.1"/>
    <property type="molecule type" value="Genomic_DNA"/>
</dbReference>
<feature type="region of interest" description="Disordered" evidence="11">
    <location>
        <begin position="573"/>
        <end position="602"/>
    </location>
</feature>
<feature type="region of interest" description="Disordered" evidence="11">
    <location>
        <begin position="777"/>
        <end position="851"/>
    </location>
</feature>
<dbReference type="Gene3D" id="1.10.10.10">
    <property type="entry name" value="Winged helix-like DNA-binding domain superfamily/Winged helix DNA-binding domain"/>
    <property type="match status" value="1"/>
</dbReference>
<feature type="non-terminal residue" evidence="14">
    <location>
        <position position="1"/>
    </location>
</feature>
<organism evidence="14 15">
    <name type="scientific">Alternaria burnsii</name>
    <dbReference type="NCBI Taxonomy" id="1187904"/>
    <lineage>
        <taxon>Eukaryota</taxon>
        <taxon>Fungi</taxon>
        <taxon>Dikarya</taxon>
        <taxon>Ascomycota</taxon>
        <taxon>Pezizomycotina</taxon>
        <taxon>Dothideomycetes</taxon>
        <taxon>Pleosporomycetidae</taxon>
        <taxon>Pleosporales</taxon>
        <taxon>Pleosporineae</taxon>
        <taxon>Pleosporaceae</taxon>
        <taxon>Alternaria</taxon>
        <taxon>Alternaria sect. Alternaria</taxon>
    </lineage>
</organism>
<dbReference type="GO" id="GO:0046872">
    <property type="term" value="F:metal ion binding"/>
    <property type="evidence" value="ECO:0007669"/>
    <property type="project" value="UniProtKB-KW"/>
</dbReference>
<evidence type="ECO:0000256" key="10">
    <source>
        <dbReference type="PROSITE-ProRule" id="PRU01385"/>
    </source>
</evidence>
<evidence type="ECO:0000256" key="11">
    <source>
        <dbReference type="SAM" id="MobiDB-lite"/>
    </source>
</evidence>
<evidence type="ECO:0000259" key="12">
    <source>
        <dbReference type="Pfam" id="PF04406"/>
    </source>
</evidence>
<dbReference type="GeneID" id="62200410"/>
<evidence type="ECO:0000256" key="5">
    <source>
        <dbReference type="ARBA" id="ARBA00022723"/>
    </source>
</evidence>
<dbReference type="FunFam" id="3.40.1360.10:FF:000018">
    <property type="entry name" value="Type II DNA topoisomerase VI subunit A"/>
    <property type="match status" value="1"/>
</dbReference>
<feature type="domain" description="Spo11/DNA topoisomerase VI subunit A N-terminal" evidence="12">
    <location>
        <begin position="167"/>
        <end position="228"/>
    </location>
</feature>
<feature type="compositionally biased region" description="Basic and acidic residues" evidence="11">
    <location>
        <begin position="819"/>
        <end position="830"/>
    </location>
</feature>
<evidence type="ECO:0000256" key="2">
    <source>
        <dbReference type="ARBA" id="ARBA00001946"/>
    </source>
</evidence>
<gene>
    <name evidence="14" type="ORF">GT037_002185</name>
</gene>
<dbReference type="Gene3D" id="3.40.1360.10">
    <property type="match status" value="1"/>
</dbReference>
<proteinExistence type="inferred from homology"/>
<dbReference type="PROSITE" id="PS52041">
    <property type="entry name" value="TOPO_IIB"/>
    <property type="match status" value="1"/>
</dbReference>
<comment type="cofactor">
    <cofactor evidence="2">
        <name>Mg(2+)</name>
        <dbReference type="ChEBI" id="CHEBI:18420"/>
    </cofactor>
</comment>
<evidence type="ECO:0000313" key="15">
    <source>
        <dbReference type="Proteomes" id="UP000596902"/>
    </source>
</evidence>
<dbReference type="CDD" id="cd00223">
    <property type="entry name" value="TOPRIM_TopoIIB_SPO"/>
    <property type="match status" value="1"/>
</dbReference>
<dbReference type="InterPro" id="IPR034136">
    <property type="entry name" value="TOPRIM_Topo6A/Spo11"/>
</dbReference>
<protein>
    <recommendedName>
        <fullName evidence="4">DNA topoisomerase (ATP-hydrolyzing)</fullName>
        <ecNumber evidence="4">5.6.2.2</ecNumber>
    </recommendedName>
</protein>
<feature type="region of interest" description="Disordered" evidence="11">
    <location>
        <begin position="619"/>
        <end position="644"/>
    </location>
</feature>
<keyword evidence="6" id="KW-0460">Magnesium</keyword>
<dbReference type="GO" id="GO:0000228">
    <property type="term" value="C:nuclear chromosome"/>
    <property type="evidence" value="ECO:0007669"/>
    <property type="project" value="TreeGrafter"/>
</dbReference>
<dbReference type="PRINTS" id="PR01550">
    <property type="entry name" value="TOP6AFAMILY"/>
</dbReference>
<feature type="region of interest" description="Disordered" evidence="11">
    <location>
        <begin position="886"/>
        <end position="918"/>
    </location>
</feature>
<dbReference type="InterPro" id="IPR013049">
    <property type="entry name" value="Spo11/TopoVI_A_N"/>
</dbReference>
<feature type="domain" description="Topoisomerase 6 subunit A/Spo11 TOPRIM" evidence="13">
    <location>
        <begin position="276"/>
        <end position="454"/>
    </location>
</feature>
<feature type="compositionally biased region" description="Low complexity" evidence="11">
    <location>
        <begin position="593"/>
        <end position="602"/>
    </location>
</feature>
<feature type="compositionally biased region" description="Polar residues" evidence="11">
    <location>
        <begin position="509"/>
        <end position="526"/>
    </location>
</feature>
<evidence type="ECO:0000313" key="14">
    <source>
        <dbReference type="EMBL" id="KAF7680534.1"/>
    </source>
</evidence>
<evidence type="ECO:0000256" key="9">
    <source>
        <dbReference type="ARBA" id="ARBA00023235"/>
    </source>
</evidence>
<feature type="compositionally biased region" description="Polar residues" evidence="11">
    <location>
        <begin position="831"/>
        <end position="851"/>
    </location>
</feature>
<name>A0A8H7BAA5_9PLEO</name>
<keyword evidence="15" id="KW-1185">Reference proteome</keyword>
<dbReference type="GO" id="GO:0042138">
    <property type="term" value="P:meiotic DNA double-strand break formation"/>
    <property type="evidence" value="ECO:0007669"/>
    <property type="project" value="TreeGrafter"/>
</dbReference>
<comment type="catalytic activity">
    <reaction evidence="1 10">
        <text>ATP-dependent breakage, passage and rejoining of double-stranded DNA.</text>
        <dbReference type="EC" id="5.6.2.2"/>
    </reaction>
</comment>
<evidence type="ECO:0000256" key="7">
    <source>
        <dbReference type="ARBA" id="ARBA00023029"/>
    </source>
</evidence>
<evidence type="ECO:0000256" key="6">
    <source>
        <dbReference type="ARBA" id="ARBA00022842"/>
    </source>
</evidence>
<keyword evidence="8 10" id="KW-0238">DNA-binding</keyword>
<comment type="similarity">
    <text evidence="3 10">Belongs to the TOP6A family.</text>
</comment>
<keyword evidence="7 10" id="KW-0799">Topoisomerase</keyword>
<feature type="compositionally biased region" description="Low complexity" evidence="11">
    <location>
        <begin position="621"/>
        <end position="644"/>
    </location>
</feature>
<feature type="compositionally biased region" description="Polar residues" evidence="11">
    <location>
        <begin position="583"/>
        <end position="592"/>
    </location>
</feature>
<keyword evidence="9 10" id="KW-0413">Isomerase</keyword>
<dbReference type="RefSeq" id="XP_038790524.1">
    <property type="nucleotide sequence ID" value="XM_038927232.1"/>
</dbReference>
<dbReference type="PANTHER" id="PTHR10848">
    <property type="entry name" value="MEIOTIC RECOMBINATION PROTEIN SPO11"/>
    <property type="match status" value="1"/>
</dbReference>
<sequence>GVFNLRGRFPSFRSPAMDMSDFEDMLFSDFDLQNAPDDALSEDTDDELLFATSREETLLWGISNSSDSTLPTASTTLDSQEERQHYQINLTQRPIRDRHWVIACIEAMLETIVDALLEEHEALTITLKSRAALSRRRTSVISDGRAMIPEPKEREINFPGANAQEAWNFTVLLRILELIHSGLIADTVMTKRDIYYRHPDLFIKQSVVDRYVDDLACTFGITRSQLNVIAAAKGLLAGNFRLIRHDGHVVNGMSEEGIIVPNLSASDSLDLTEVQWVLIIEKEATFRSLQSSPQWQTLGSKGLVLTAKGYPDIASRKLLNHIAEDAPQIPMYALVDLDPDGIAILSTYKYGSYRLAHENVAPIDTTAPGLPSIRWLGLKSHHMSRTPVGEEHTDTSAITRLQGLMRLTARDRTKAARMLEWNLCSDEGPEQGWRQELQTMLMLNIKAEMQILNEALGGLVSWLSHELGQAKELRQCIDLQLQKTESTMSGMSNDPRVPFQAPWVPPSSAPQTSHEQHGSGTAESNSILQPLTPTATARQSVPLGVFSTLLGNNTTSTLSAQPILSSEPVLAHTQPLDAPEGTSDLTASSGSVPSATTTLTNTIPPTQSAALRALNAPAFHSSPSKSKSAKSTSSRTTVTSQPVVVRTYSASRHASRPGSGFNTPRSFAMNGQNHASALSAGLAGRTEQLPSADEFSFSAILRAVDPEIRDAIDAIAEICARSRMSLADEYDSHLPPQGEITGGGSAWATSTGALAGRGRLNRISQGWTAADNTLMAVPEASSSSERLAQDGRAESSKKRSQSAYGSLKSVISGGSGKRKAIDGDTFREQEAGSSKQLQTQDTGPTWAVQASTSSSHPAITIAAPTASKHLSLDTSSAMQDIVRDTDGSLSARPQTATPRRTPSHQRGASMRSLQASRAHSGALGSIKSWLPWLRPSRLDHNSRSELAKAEDRLRDMLISSSQTLGKSKGTVRVI</sequence>
<dbReference type="GO" id="GO:0007131">
    <property type="term" value="P:reciprocal meiotic recombination"/>
    <property type="evidence" value="ECO:0007669"/>
    <property type="project" value="TreeGrafter"/>
</dbReference>
<dbReference type="EC" id="5.6.2.2" evidence="4"/>
<evidence type="ECO:0000259" key="13">
    <source>
        <dbReference type="Pfam" id="PF21180"/>
    </source>
</evidence>
<reference evidence="14" key="1">
    <citation type="submission" date="2020-01" db="EMBL/GenBank/DDBJ databases">
        <authorList>
            <person name="Feng Z.H.Z."/>
        </authorList>
    </citation>
    <scope>NUCLEOTIDE SEQUENCE</scope>
    <source>
        <strain evidence="14">CBS107.38</strain>
    </source>
</reference>
<dbReference type="GO" id="GO:0005524">
    <property type="term" value="F:ATP binding"/>
    <property type="evidence" value="ECO:0007669"/>
    <property type="project" value="InterPro"/>
</dbReference>
<dbReference type="SUPFAM" id="SSF56726">
    <property type="entry name" value="DNA topoisomerase IV, alpha subunit"/>
    <property type="match status" value="1"/>
</dbReference>
<evidence type="ECO:0000256" key="1">
    <source>
        <dbReference type="ARBA" id="ARBA00000185"/>
    </source>
</evidence>
<dbReference type="Proteomes" id="UP000596902">
    <property type="component" value="Unassembled WGS sequence"/>
</dbReference>
<reference evidence="14" key="2">
    <citation type="submission" date="2020-08" db="EMBL/GenBank/DDBJ databases">
        <title>Draft Genome Sequence of Cumin Blight Pathogen Alternaria burnsii.</title>
        <authorList>
            <person name="Feng Z."/>
        </authorList>
    </citation>
    <scope>NUCLEOTIDE SEQUENCE</scope>
    <source>
        <strain evidence="14">CBS107.38</strain>
    </source>
</reference>
<evidence type="ECO:0000256" key="4">
    <source>
        <dbReference type="ARBA" id="ARBA00012895"/>
    </source>
</evidence>
<evidence type="ECO:0000256" key="8">
    <source>
        <dbReference type="ARBA" id="ARBA00023125"/>
    </source>
</evidence>
<dbReference type="Pfam" id="PF04406">
    <property type="entry name" value="TP6A_N"/>
    <property type="match status" value="1"/>
</dbReference>
<feature type="compositionally biased region" description="Basic and acidic residues" evidence="11">
    <location>
        <begin position="787"/>
        <end position="797"/>
    </location>
</feature>
<dbReference type="InterPro" id="IPR036078">
    <property type="entry name" value="Spo11/TopoVI_A_sf"/>
</dbReference>
<evidence type="ECO:0000256" key="3">
    <source>
        <dbReference type="ARBA" id="ARBA00006559"/>
    </source>
</evidence>
<dbReference type="InterPro" id="IPR002815">
    <property type="entry name" value="Spo11/TopoVI_A"/>
</dbReference>
<comment type="caution">
    <text evidence="14">The sequence shown here is derived from an EMBL/GenBank/DDBJ whole genome shotgun (WGS) entry which is preliminary data.</text>
</comment>
<feature type="region of interest" description="Disordered" evidence="11">
    <location>
        <begin position="486"/>
        <end position="526"/>
    </location>
</feature>